<sequence length="132" mass="14053">SKSADDLTNDRFSVHPGRGTSNKTTSSSLLHPQPTHKGWSSPSSPTSSSPAHITSPDSSHTNIKNKFSTSDHSLLDKYHLLSPDSNNPSSRLKSGQDLDTGSATGSSEAMSFGCSDSEAQDDISDTESENEW</sequence>
<feature type="non-terminal residue" evidence="2">
    <location>
        <position position="132"/>
    </location>
</feature>
<organism evidence="2">
    <name type="scientific">Arion vulgaris</name>
    <dbReference type="NCBI Taxonomy" id="1028688"/>
    <lineage>
        <taxon>Eukaryota</taxon>
        <taxon>Metazoa</taxon>
        <taxon>Spiralia</taxon>
        <taxon>Lophotrochozoa</taxon>
        <taxon>Mollusca</taxon>
        <taxon>Gastropoda</taxon>
        <taxon>Heterobranchia</taxon>
        <taxon>Euthyneura</taxon>
        <taxon>Panpulmonata</taxon>
        <taxon>Eupulmonata</taxon>
        <taxon>Stylommatophora</taxon>
        <taxon>Helicina</taxon>
        <taxon>Arionoidea</taxon>
        <taxon>Arionidae</taxon>
        <taxon>Arion</taxon>
    </lineage>
</organism>
<dbReference type="AlphaFoldDB" id="A0A0B6Y3P1"/>
<gene>
    <name evidence="2" type="primary">ORF11962</name>
</gene>
<feature type="compositionally biased region" description="Polar residues" evidence="1">
    <location>
        <begin position="83"/>
        <end position="109"/>
    </location>
</feature>
<evidence type="ECO:0000256" key="1">
    <source>
        <dbReference type="SAM" id="MobiDB-lite"/>
    </source>
</evidence>
<feature type="compositionally biased region" description="Basic and acidic residues" evidence="1">
    <location>
        <begin position="1"/>
        <end position="13"/>
    </location>
</feature>
<feature type="compositionally biased region" description="Polar residues" evidence="1">
    <location>
        <begin position="19"/>
        <end position="30"/>
    </location>
</feature>
<feature type="non-terminal residue" evidence="2">
    <location>
        <position position="1"/>
    </location>
</feature>
<feature type="region of interest" description="Disordered" evidence="1">
    <location>
        <begin position="1"/>
        <end position="132"/>
    </location>
</feature>
<dbReference type="EMBL" id="HACG01004037">
    <property type="protein sequence ID" value="CEK50902.1"/>
    <property type="molecule type" value="Transcribed_RNA"/>
</dbReference>
<proteinExistence type="predicted"/>
<accession>A0A0B6Y3P1</accession>
<reference evidence="2" key="1">
    <citation type="submission" date="2014-12" db="EMBL/GenBank/DDBJ databases">
        <title>Insight into the proteome of Arion vulgaris.</title>
        <authorList>
            <person name="Aradska J."/>
            <person name="Bulat T."/>
            <person name="Smidak R."/>
            <person name="Sarate P."/>
            <person name="Gangsoo J."/>
            <person name="Sialana F."/>
            <person name="Bilban M."/>
            <person name="Lubec G."/>
        </authorList>
    </citation>
    <scope>NUCLEOTIDE SEQUENCE</scope>
    <source>
        <tissue evidence="2">Skin</tissue>
    </source>
</reference>
<protein>
    <submittedName>
        <fullName evidence="2">Uncharacterized protein</fullName>
    </submittedName>
</protein>
<name>A0A0B6Y3P1_9EUPU</name>
<feature type="compositionally biased region" description="Acidic residues" evidence="1">
    <location>
        <begin position="118"/>
        <end position="132"/>
    </location>
</feature>
<feature type="compositionally biased region" description="Low complexity" evidence="1">
    <location>
        <begin position="40"/>
        <end position="50"/>
    </location>
</feature>
<feature type="compositionally biased region" description="Polar residues" evidence="1">
    <location>
        <begin position="51"/>
        <end position="72"/>
    </location>
</feature>
<evidence type="ECO:0000313" key="2">
    <source>
        <dbReference type="EMBL" id="CEK50902.1"/>
    </source>
</evidence>